<reference evidence="1" key="1">
    <citation type="submission" date="2015-07" db="EMBL/GenBank/DDBJ databases">
        <title>MeaNS - Measles Nucleotide Surveillance Program.</title>
        <authorList>
            <person name="Tran T."/>
            <person name="Druce J."/>
        </authorList>
    </citation>
    <scope>NUCLEOTIDE SEQUENCE</scope>
    <source>
        <strain evidence="1">UCB-OBI-ISO-001</strain>
        <tissue evidence="1">Gonad</tissue>
    </source>
</reference>
<proteinExistence type="predicted"/>
<dbReference type="EMBL" id="KQ419432">
    <property type="protein sequence ID" value="KOF83570.1"/>
    <property type="molecule type" value="Genomic_DNA"/>
</dbReference>
<name>A0A0L8H475_OCTBM</name>
<gene>
    <name evidence="1" type="ORF">OCBIM_22023560mg</name>
</gene>
<accession>A0A0L8H475</accession>
<evidence type="ECO:0000313" key="1">
    <source>
        <dbReference type="EMBL" id="KOF83570.1"/>
    </source>
</evidence>
<sequence>MYVCIEVYSQKKSKYNPLYILVYIMERMYIIKEWYYYQCTKVPKTTIKNLYM</sequence>
<organism evidence="1">
    <name type="scientific">Octopus bimaculoides</name>
    <name type="common">California two-spotted octopus</name>
    <dbReference type="NCBI Taxonomy" id="37653"/>
    <lineage>
        <taxon>Eukaryota</taxon>
        <taxon>Metazoa</taxon>
        <taxon>Spiralia</taxon>
        <taxon>Lophotrochozoa</taxon>
        <taxon>Mollusca</taxon>
        <taxon>Cephalopoda</taxon>
        <taxon>Coleoidea</taxon>
        <taxon>Octopodiformes</taxon>
        <taxon>Octopoda</taxon>
        <taxon>Incirrata</taxon>
        <taxon>Octopodidae</taxon>
        <taxon>Octopus</taxon>
    </lineage>
</organism>
<protein>
    <submittedName>
        <fullName evidence="1">Uncharacterized protein</fullName>
    </submittedName>
</protein>
<dbReference type="AlphaFoldDB" id="A0A0L8H475"/>